<reference evidence="1 2" key="1">
    <citation type="submission" date="2016-11" db="EMBL/GenBank/DDBJ databases">
        <authorList>
            <person name="Jaros S."/>
            <person name="Januszkiewicz K."/>
            <person name="Wedrychowicz H."/>
        </authorList>
    </citation>
    <scope>NUCLEOTIDE SEQUENCE [LARGE SCALE GENOMIC DNA]</scope>
    <source>
        <strain evidence="1 2">DSM 10502</strain>
    </source>
</reference>
<accession>A0A1M4V3L2</accession>
<dbReference type="EMBL" id="FQUG01000003">
    <property type="protein sequence ID" value="SHE63490.1"/>
    <property type="molecule type" value="Genomic_DNA"/>
</dbReference>
<proteinExistence type="predicted"/>
<protein>
    <submittedName>
        <fullName evidence="1">Uncharacterized protein</fullName>
    </submittedName>
</protein>
<organism evidence="1 2">
    <name type="scientific">Schwartzia succinivorans DSM 10502</name>
    <dbReference type="NCBI Taxonomy" id="1123243"/>
    <lineage>
        <taxon>Bacteria</taxon>
        <taxon>Bacillati</taxon>
        <taxon>Bacillota</taxon>
        <taxon>Negativicutes</taxon>
        <taxon>Selenomonadales</taxon>
        <taxon>Selenomonadaceae</taxon>
        <taxon>Schwartzia</taxon>
    </lineage>
</organism>
<evidence type="ECO:0000313" key="2">
    <source>
        <dbReference type="Proteomes" id="UP000184404"/>
    </source>
</evidence>
<dbReference type="AlphaFoldDB" id="A0A1M4V3L2"/>
<evidence type="ECO:0000313" key="1">
    <source>
        <dbReference type="EMBL" id="SHE63490.1"/>
    </source>
</evidence>
<dbReference type="STRING" id="1123243.SAMN02745190_00867"/>
<gene>
    <name evidence="1" type="ORF">SAMN02745190_00867</name>
</gene>
<keyword evidence="2" id="KW-1185">Reference proteome</keyword>
<sequence length="157" mass="18157">MDILKIQTEMLKEEVKGNLRMMWHRDDDGYLWIVWDGIFLFRVSEEEFYLRLSPKRNDSKVARMVFDYAEKATNRLQVSDDIRIVPPTYTGKAQKILGDDGSFVYVSCGYLKMVTKNETGKITFWNKPDDSASSVVVKRDGKLIAAIAPVRIKEQKV</sequence>
<dbReference type="RefSeq" id="WP_072934952.1">
    <property type="nucleotide sequence ID" value="NZ_FQUG01000003.1"/>
</dbReference>
<name>A0A1M4V3L2_9FIRM</name>
<dbReference type="Proteomes" id="UP000184404">
    <property type="component" value="Unassembled WGS sequence"/>
</dbReference>